<protein>
    <recommendedName>
        <fullName evidence="3">WbqC family protein</fullName>
    </recommendedName>
</protein>
<dbReference type="EMBL" id="BMKQ01000001">
    <property type="protein sequence ID" value="GGF51677.1"/>
    <property type="molecule type" value="Genomic_DNA"/>
</dbReference>
<comment type="caution">
    <text evidence="1">The sequence shown here is derived from an EMBL/GenBank/DDBJ whole genome shotgun (WGS) entry which is preliminary data.</text>
</comment>
<evidence type="ECO:0000313" key="1">
    <source>
        <dbReference type="EMBL" id="GGF51677.1"/>
    </source>
</evidence>
<evidence type="ECO:0008006" key="3">
    <source>
        <dbReference type="Google" id="ProtNLM"/>
    </source>
</evidence>
<accession>A0A917BQ01</accession>
<evidence type="ECO:0000313" key="2">
    <source>
        <dbReference type="Proteomes" id="UP000649179"/>
    </source>
</evidence>
<keyword evidence="2" id="KW-1185">Reference proteome</keyword>
<name>A0A917BQ01_9ACTN</name>
<dbReference type="AlphaFoldDB" id="A0A917BQ01"/>
<sequence length="212" mass="23430">MIVAIHQPDLLPYSGFWFKMATSDVFVVAVHDQFQKHGYQRRVTMREAWCSHRLVGKPSLVPIDDVEVAEGWQQHLCDVIRGRYTGARHWRDRGGELLERISACTGTTLDEVNLSMIRAVRDLLGIGTELVVTAPPRQAGIDRLIEQVATVGGTEYVSGAGGAAYLGADADERFADHGITLRWSAHVPASPDSIVTVLMDHDDPMDVVRRTA</sequence>
<dbReference type="InterPro" id="IPR014985">
    <property type="entry name" value="WbqC"/>
</dbReference>
<organism evidence="1 2">
    <name type="scientific">Marmoricola endophyticus</name>
    <dbReference type="NCBI Taxonomy" id="2040280"/>
    <lineage>
        <taxon>Bacteria</taxon>
        <taxon>Bacillati</taxon>
        <taxon>Actinomycetota</taxon>
        <taxon>Actinomycetes</taxon>
        <taxon>Propionibacteriales</taxon>
        <taxon>Nocardioidaceae</taxon>
        <taxon>Marmoricola</taxon>
    </lineage>
</organism>
<proteinExistence type="predicted"/>
<dbReference type="Proteomes" id="UP000649179">
    <property type="component" value="Unassembled WGS sequence"/>
</dbReference>
<dbReference type="Pfam" id="PF08889">
    <property type="entry name" value="WbqC"/>
    <property type="match status" value="1"/>
</dbReference>
<gene>
    <name evidence="1" type="ORF">GCM10011519_27120</name>
</gene>
<reference evidence="1" key="1">
    <citation type="journal article" date="2014" name="Int. J. Syst. Evol. Microbiol.">
        <title>Complete genome sequence of Corynebacterium casei LMG S-19264T (=DSM 44701T), isolated from a smear-ripened cheese.</title>
        <authorList>
            <consortium name="US DOE Joint Genome Institute (JGI-PGF)"/>
            <person name="Walter F."/>
            <person name="Albersmeier A."/>
            <person name="Kalinowski J."/>
            <person name="Ruckert C."/>
        </authorList>
    </citation>
    <scope>NUCLEOTIDE SEQUENCE</scope>
    <source>
        <strain evidence="1">CGMCC 1.16067</strain>
    </source>
</reference>
<reference evidence="1" key="2">
    <citation type="submission" date="2020-09" db="EMBL/GenBank/DDBJ databases">
        <authorList>
            <person name="Sun Q."/>
            <person name="Zhou Y."/>
        </authorList>
    </citation>
    <scope>NUCLEOTIDE SEQUENCE</scope>
    <source>
        <strain evidence="1">CGMCC 1.16067</strain>
    </source>
</reference>